<accession>A0ABQ9J2C0</accession>
<dbReference type="PANTHER" id="PTHR10344">
    <property type="entry name" value="THYMIDYLATE KINASE"/>
    <property type="match status" value="1"/>
</dbReference>
<organism evidence="5 6">
    <name type="scientific">Molorchus minor</name>
    <dbReference type="NCBI Taxonomy" id="1323400"/>
    <lineage>
        <taxon>Eukaryota</taxon>
        <taxon>Metazoa</taxon>
        <taxon>Ecdysozoa</taxon>
        <taxon>Arthropoda</taxon>
        <taxon>Hexapoda</taxon>
        <taxon>Insecta</taxon>
        <taxon>Pterygota</taxon>
        <taxon>Neoptera</taxon>
        <taxon>Endopterygota</taxon>
        <taxon>Coleoptera</taxon>
        <taxon>Polyphaga</taxon>
        <taxon>Cucujiformia</taxon>
        <taxon>Chrysomeloidea</taxon>
        <taxon>Cerambycidae</taxon>
        <taxon>Lamiinae</taxon>
        <taxon>Monochamini</taxon>
        <taxon>Molorchus</taxon>
    </lineage>
</organism>
<evidence type="ECO:0000256" key="1">
    <source>
        <dbReference type="ARBA" id="ARBA00009776"/>
    </source>
</evidence>
<dbReference type="InterPro" id="IPR039430">
    <property type="entry name" value="Thymidylate_kin-like_dom"/>
</dbReference>
<evidence type="ECO:0000313" key="5">
    <source>
        <dbReference type="EMBL" id="KAJ8971402.1"/>
    </source>
</evidence>
<comment type="similarity">
    <text evidence="1">Belongs to the thymidylate kinase family.</text>
</comment>
<keyword evidence="2" id="KW-0547">Nucleotide-binding</keyword>
<dbReference type="EMBL" id="JAPWTJ010001484">
    <property type="protein sequence ID" value="KAJ8971402.1"/>
    <property type="molecule type" value="Genomic_DNA"/>
</dbReference>
<evidence type="ECO:0000256" key="2">
    <source>
        <dbReference type="ARBA" id="ARBA00022741"/>
    </source>
</evidence>
<dbReference type="Pfam" id="PF02223">
    <property type="entry name" value="Thymidylate_kin"/>
    <property type="match status" value="1"/>
</dbReference>
<feature type="domain" description="Thymidylate kinase-like" evidence="4">
    <location>
        <begin position="99"/>
        <end position="250"/>
    </location>
</feature>
<evidence type="ECO:0000256" key="3">
    <source>
        <dbReference type="ARBA" id="ARBA00022840"/>
    </source>
</evidence>
<name>A0ABQ9J2C0_9CUCU</name>
<evidence type="ECO:0000313" key="6">
    <source>
        <dbReference type="Proteomes" id="UP001162164"/>
    </source>
</evidence>
<dbReference type="Gene3D" id="3.40.50.300">
    <property type="entry name" value="P-loop containing nucleotide triphosphate hydrolases"/>
    <property type="match status" value="1"/>
</dbReference>
<protein>
    <recommendedName>
        <fullName evidence="4">Thymidylate kinase-like domain-containing protein</fullName>
    </recommendedName>
</protein>
<dbReference type="SUPFAM" id="SSF52540">
    <property type="entry name" value="P-loop containing nucleoside triphosphate hydrolases"/>
    <property type="match status" value="1"/>
</dbReference>
<proteinExistence type="inferred from homology"/>
<dbReference type="PANTHER" id="PTHR10344:SF4">
    <property type="entry name" value="UMP-CMP KINASE 2, MITOCHONDRIAL"/>
    <property type="match status" value="1"/>
</dbReference>
<sequence length="251" mass="29154">MTWQRQFSTLRQIKFISSLFTHSVSHFSIKKYFDFSQTINMTTPLIYHSLESILNLLEKSENKNVDGVNELLDIYNNANGQKMKHEASGELKKYPLIILEGLDGSGKSTVGKRVAKKLNAVQWRTPPDSINHLRHLFETNSILRTAYYSMGNYIAALEVQLILKDKPVVMDRFWHSTAAYAIAQAVEDYPDKYEMPPANDKIYCWPEDLFRPDIVLLLDVSEQVRLQRLSRRKSYTAQENLLKDCSKFRQK</sequence>
<evidence type="ECO:0000259" key="4">
    <source>
        <dbReference type="Pfam" id="PF02223"/>
    </source>
</evidence>
<keyword evidence="6" id="KW-1185">Reference proteome</keyword>
<keyword evidence="3" id="KW-0067">ATP-binding</keyword>
<gene>
    <name evidence="5" type="ORF">NQ317_005518</name>
</gene>
<reference evidence="5" key="1">
    <citation type="journal article" date="2023" name="Insect Mol. Biol.">
        <title>Genome sequencing provides insights into the evolution of gene families encoding plant cell wall-degrading enzymes in longhorned beetles.</title>
        <authorList>
            <person name="Shin N.R."/>
            <person name="Okamura Y."/>
            <person name="Kirsch R."/>
            <person name="Pauchet Y."/>
        </authorList>
    </citation>
    <scope>NUCLEOTIDE SEQUENCE</scope>
    <source>
        <strain evidence="5">MMC_N1</strain>
    </source>
</reference>
<dbReference type="InterPro" id="IPR027417">
    <property type="entry name" value="P-loop_NTPase"/>
</dbReference>
<dbReference type="Proteomes" id="UP001162164">
    <property type="component" value="Unassembled WGS sequence"/>
</dbReference>
<comment type="caution">
    <text evidence="5">The sequence shown here is derived from an EMBL/GenBank/DDBJ whole genome shotgun (WGS) entry which is preliminary data.</text>
</comment>